<feature type="domain" description="Neprosin PEP catalytic" evidence="1">
    <location>
        <begin position="1"/>
        <end position="166"/>
    </location>
</feature>
<evidence type="ECO:0000313" key="3">
    <source>
        <dbReference type="Proteomes" id="UP000479710"/>
    </source>
</evidence>
<accession>A0A6G1CJG7</accession>
<name>A0A6G1CJG7_9ORYZ</name>
<organism evidence="2 3">
    <name type="scientific">Oryza meyeriana var. granulata</name>
    <dbReference type="NCBI Taxonomy" id="110450"/>
    <lineage>
        <taxon>Eukaryota</taxon>
        <taxon>Viridiplantae</taxon>
        <taxon>Streptophyta</taxon>
        <taxon>Embryophyta</taxon>
        <taxon>Tracheophyta</taxon>
        <taxon>Spermatophyta</taxon>
        <taxon>Magnoliopsida</taxon>
        <taxon>Liliopsida</taxon>
        <taxon>Poales</taxon>
        <taxon>Poaceae</taxon>
        <taxon>BOP clade</taxon>
        <taxon>Oryzoideae</taxon>
        <taxon>Oryzeae</taxon>
        <taxon>Oryzinae</taxon>
        <taxon>Oryza</taxon>
        <taxon>Oryza meyeriana</taxon>
    </lineage>
</organism>
<proteinExistence type="predicted"/>
<reference evidence="2 3" key="1">
    <citation type="submission" date="2019-11" db="EMBL/GenBank/DDBJ databases">
        <title>Whole genome sequence of Oryza granulata.</title>
        <authorList>
            <person name="Li W."/>
        </authorList>
    </citation>
    <scope>NUCLEOTIDE SEQUENCE [LARGE SCALE GENOMIC DNA]</scope>
    <source>
        <strain evidence="3">cv. Menghai</strain>
        <tissue evidence="2">Leaf</tissue>
    </source>
</reference>
<sequence>MIYWTADDYHKTGCMNMLCPGFVLLSRTTTPGMVLAIGSIPLNISKDVQTGNWQVVVGDEIVGYFPKEIINGMSGATQVQMGGIVYAPPGQRSPSMGNGFLPVHHGGNYPAANFTWVSAQGAKIPNWTVARDVADANVYDATVTSDSGTGPEGVVLQYGGPGGQLTLEINSRW</sequence>
<dbReference type="InterPro" id="IPR053168">
    <property type="entry name" value="Glutamic_endopeptidase"/>
</dbReference>
<dbReference type="PANTHER" id="PTHR31589">
    <property type="entry name" value="PROTEIN, PUTATIVE (DUF239)-RELATED-RELATED"/>
    <property type="match status" value="1"/>
</dbReference>
<dbReference type="EMBL" id="SPHZ02000009">
    <property type="protein sequence ID" value="KAF0900299.1"/>
    <property type="molecule type" value="Genomic_DNA"/>
</dbReference>
<dbReference type="InterPro" id="IPR004314">
    <property type="entry name" value="Neprosin"/>
</dbReference>
<evidence type="ECO:0000259" key="1">
    <source>
        <dbReference type="PROSITE" id="PS52045"/>
    </source>
</evidence>
<keyword evidence="3" id="KW-1185">Reference proteome</keyword>
<dbReference type="OrthoDB" id="777472at2759"/>
<gene>
    <name evidence="2" type="ORF">E2562_030466</name>
</gene>
<dbReference type="Pfam" id="PF03080">
    <property type="entry name" value="Neprosin"/>
    <property type="match status" value="1"/>
</dbReference>
<dbReference type="AlphaFoldDB" id="A0A6G1CJG7"/>
<protein>
    <recommendedName>
        <fullName evidence="1">Neprosin PEP catalytic domain-containing protein</fullName>
    </recommendedName>
</protein>
<comment type="caution">
    <text evidence="2">The sequence shown here is derived from an EMBL/GenBank/DDBJ whole genome shotgun (WGS) entry which is preliminary data.</text>
</comment>
<dbReference type="Proteomes" id="UP000479710">
    <property type="component" value="Unassembled WGS sequence"/>
</dbReference>
<evidence type="ECO:0000313" key="2">
    <source>
        <dbReference type="EMBL" id="KAF0900299.1"/>
    </source>
</evidence>
<dbReference type="PANTHER" id="PTHR31589:SF237">
    <property type="entry name" value="OS08G0411100 PROTEIN"/>
    <property type="match status" value="1"/>
</dbReference>
<dbReference type="PROSITE" id="PS52045">
    <property type="entry name" value="NEPROSIN_PEP_CD"/>
    <property type="match status" value="1"/>
</dbReference>